<keyword evidence="2" id="KW-0808">Transferase</keyword>
<sequence length="269" mass="30845">MRGILQMNNVANYYQMIDEASRFSRNSRKIEFLTTNFVLEKILPPHAKILDVGAGTGVYSFHYAERQHEVVAVDITPKHIKAIKEKCRKSDLNMEAYVENAIDLIRFGSETFDAVMCFGPMYHLTNAADRDRCVRESLRVLKRGGLLAVAYINKYSCIPMLATRDRRFIRDSVIEKVINEGVIVEGDEDCFWTDAYFTSPEEIEALLAEFKVTGVDHVGTDGISHTIQEYVDALGEKEFESWMKYHFQTCRERSVLGMSTHGLYICKKE</sequence>
<evidence type="ECO:0000313" key="3">
    <source>
        <dbReference type="Proteomes" id="UP000272464"/>
    </source>
</evidence>
<dbReference type="AlphaFoldDB" id="A0A433XPC8"/>
<dbReference type="PANTHER" id="PTHR43591">
    <property type="entry name" value="METHYLTRANSFERASE"/>
    <property type="match status" value="1"/>
</dbReference>
<reference evidence="2 3" key="1">
    <citation type="submission" date="2018-12" db="EMBL/GenBank/DDBJ databases">
        <authorList>
            <person name="Sun L."/>
            <person name="Chen Z."/>
        </authorList>
    </citation>
    <scope>NUCLEOTIDE SEQUENCE [LARGE SCALE GENOMIC DNA]</scope>
    <source>
        <strain evidence="2 3">3-5-3</strain>
    </source>
</reference>
<dbReference type="InterPro" id="IPR041698">
    <property type="entry name" value="Methyltransf_25"/>
</dbReference>
<dbReference type="GO" id="GO:0008168">
    <property type="term" value="F:methyltransferase activity"/>
    <property type="evidence" value="ECO:0007669"/>
    <property type="project" value="UniProtKB-KW"/>
</dbReference>
<dbReference type="Pfam" id="PF13649">
    <property type="entry name" value="Methyltransf_25"/>
    <property type="match status" value="1"/>
</dbReference>
<evidence type="ECO:0000313" key="2">
    <source>
        <dbReference type="EMBL" id="RUT35828.1"/>
    </source>
</evidence>
<dbReference type="EMBL" id="RZNX01000001">
    <property type="protein sequence ID" value="RUT35828.1"/>
    <property type="molecule type" value="Genomic_DNA"/>
</dbReference>
<comment type="caution">
    <text evidence="2">The sequence shown here is derived from an EMBL/GenBank/DDBJ whole genome shotgun (WGS) entry which is preliminary data.</text>
</comment>
<dbReference type="SUPFAM" id="SSF53335">
    <property type="entry name" value="S-adenosyl-L-methionine-dependent methyltransferases"/>
    <property type="match status" value="1"/>
</dbReference>
<feature type="domain" description="Methyltransferase" evidence="1">
    <location>
        <begin position="49"/>
        <end position="145"/>
    </location>
</feature>
<dbReference type="CDD" id="cd02440">
    <property type="entry name" value="AdoMet_MTases"/>
    <property type="match status" value="1"/>
</dbReference>
<gene>
    <name evidence="2" type="ORF">EJP77_02090</name>
</gene>
<dbReference type="Gene3D" id="3.40.50.150">
    <property type="entry name" value="Vaccinia Virus protein VP39"/>
    <property type="match status" value="1"/>
</dbReference>
<keyword evidence="2" id="KW-0489">Methyltransferase</keyword>
<dbReference type="GO" id="GO:0032259">
    <property type="term" value="P:methylation"/>
    <property type="evidence" value="ECO:0007669"/>
    <property type="project" value="UniProtKB-KW"/>
</dbReference>
<name>A0A433XPC8_9BACL</name>
<proteinExistence type="predicted"/>
<protein>
    <submittedName>
        <fullName evidence="2">Class I SAM-dependent methyltransferase</fullName>
    </submittedName>
</protein>
<organism evidence="2 3">
    <name type="scientific">Paenibacillus zeisoli</name>
    <dbReference type="NCBI Taxonomy" id="2496267"/>
    <lineage>
        <taxon>Bacteria</taxon>
        <taxon>Bacillati</taxon>
        <taxon>Bacillota</taxon>
        <taxon>Bacilli</taxon>
        <taxon>Bacillales</taxon>
        <taxon>Paenibacillaceae</taxon>
        <taxon>Paenibacillus</taxon>
    </lineage>
</organism>
<evidence type="ECO:0000259" key="1">
    <source>
        <dbReference type="Pfam" id="PF13649"/>
    </source>
</evidence>
<keyword evidence="3" id="KW-1185">Reference proteome</keyword>
<dbReference type="Proteomes" id="UP000272464">
    <property type="component" value="Unassembled WGS sequence"/>
</dbReference>
<dbReference type="InterPro" id="IPR029063">
    <property type="entry name" value="SAM-dependent_MTases_sf"/>
</dbReference>
<accession>A0A433XPC8</accession>
<dbReference type="OrthoDB" id="9810615at2"/>